<feature type="transmembrane region" description="Helical" evidence="7">
    <location>
        <begin position="52"/>
        <end position="72"/>
    </location>
</feature>
<evidence type="ECO:0000256" key="1">
    <source>
        <dbReference type="ARBA" id="ARBA00004651"/>
    </source>
</evidence>
<sequence length="411" mass="42445">MTTPATPSVFALLRSTNATVRFLLLGAFINQLGFFIQAFLVVFMLARTFTPIQAGLGVTLLGVGAVAGTLIGATLGGRIGNRNAVIAGTLALAGSVAAAPFLVTPALPAPVWGATILLMGLFGQLFRPPAATILSQHIPADQQAMGFSMYRIALNLGATLGPLLATALSRLDWAAVFWVNAACSLAFAVIAFLKLPNDRPVTTPDRPAAAASSASQWGQVLTDGRFLAFLGAMLLSSMVYIQVFSTLPMAIEASGKDLAVYSTLLTISSAMVIAMELKITALVKRYAAWLPALVGTTVLCLSVSSFGLTMGFTPGLILSVIFMVLGLMTSGPTMFAYPASFPLEVRGKYIGANQAAFSAGNALGPIAGVALFRAEPTLVWVGCLALTLASAGLILIGMRPARAGMGAPASA</sequence>
<evidence type="ECO:0000256" key="4">
    <source>
        <dbReference type="ARBA" id="ARBA00022692"/>
    </source>
</evidence>
<feature type="transmembrane region" description="Helical" evidence="7">
    <location>
        <begin position="259"/>
        <end position="277"/>
    </location>
</feature>
<evidence type="ECO:0000313" key="10">
    <source>
        <dbReference type="Proteomes" id="UP000259030"/>
    </source>
</evidence>
<evidence type="ECO:0000256" key="2">
    <source>
        <dbReference type="ARBA" id="ARBA00022448"/>
    </source>
</evidence>
<feature type="transmembrane region" description="Helical" evidence="7">
    <location>
        <begin position="84"/>
        <end position="103"/>
    </location>
</feature>
<feature type="domain" description="Major facilitator superfamily (MFS) profile" evidence="8">
    <location>
        <begin position="19"/>
        <end position="402"/>
    </location>
</feature>
<dbReference type="Gene3D" id="1.20.1250.20">
    <property type="entry name" value="MFS general substrate transporter like domains"/>
    <property type="match status" value="1"/>
</dbReference>
<dbReference type="Pfam" id="PF07690">
    <property type="entry name" value="MFS_1"/>
    <property type="match status" value="1"/>
</dbReference>
<evidence type="ECO:0000256" key="5">
    <source>
        <dbReference type="ARBA" id="ARBA00022989"/>
    </source>
</evidence>
<evidence type="ECO:0000259" key="8">
    <source>
        <dbReference type="PROSITE" id="PS50850"/>
    </source>
</evidence>
<evidence type="ECO:0000313" key="9">
    <source>
        <dbReference type="EMBL" id="ASN82264.1"/>
    </source>
</evidence>
<dbReference type="SUPFAM" id="SSF103473">
    <property type="entry name" value="MFS general substrate transporter"/>
    <property type="match status" value="1"/>
</dbReference>
<evidence type="ECO:0000256" key="6">
    <source>
        <dbReference type="ARBA" id="ARBA00023136"/>
    </source>
</evidence>
<keyword evidence="2" id="KW-0813">Transport</keyword>
<dbReference type="STRING" id="317577.GCA_000419625_02926"/>
<feature type="transmembrane region" description="Helical" evidence="7">
    <location>
        <begin position="316"/>
        <end position="337"/>
    </location>
</feature>
<keyword evidence="5 7" id="KW-1133">Transmembrane helix</keyword>
<geneLocation type="plasmid" evidence="10">
    <name>pdfi1</name>
</geneLocation>
<dbReference type="InterPro" id="IPR020846">
    <property type="entry name" value="MFS_dom"/>
</dbReference>
<feature type="transmembrane region" description="Helical" evidence="7">
    <location>
        <begin position="22"/>
        <end position="46"/>
    </location>
</feature>
<dbReference type="InterPro" id="IPR036259">
    <property type="entry name" value="MFS_trans_sf"/>
</dbReference>
<evidence type="ECO:0000256" key="3">
    <source>
        <dbReference type="ARBA" id="ARBA00022475"/>
    </source>
</evidence>
<keyword evidence="9" id="KW-0614">Plasmid</keyword>
<dbReference type="InterPro" id="IPR011701">
    <property type="entry name" value="MFS"/>
</dbReference>
<dbReference type="InterPro" id="IPR050171">
    <property type="entry name" value="MFS_Transporters"/>
</dbReference>
<dbReference type="OrthoDB" id="9793283at2"/>
<proteinExistence type="predicted"/>
<feature type="transmembrane region" description="Helical" evidence="7">
    <location>
        <begin position="147"/>
        <end position="167"/>
    </location>
</feature>
<accession>A0A221T045</accession>
<reference evidence="9 10" key="1">
    <citation type="submission" date="2017-05" db="EMBL/GenBank/DDBJ databases">
        <title>The complete genome sequence of Deinococcus ficus isolated from the rhizosphere of the Ficus religiosa L. in Taiwan.</title>
        <authorList>
            <person name="Wu K.-M."/>
            <person name="Liao T.-L."/>
            <person name="Liu Y.-M."/>
            <person name="Young C.-C."/>
            <person name="Tsai S.-F."/>
        </authorList>
    </citation>
    <scope>NUCLEOTIDE SEQUENCE [LARGE SCALE GENOMIC DNA]</scope>
    <source>
        <strain evidence="9 10">CC-FR2-10</strain>
        <plasmid evidence="10">pdfi1</plasmid>
    </source>
</reference>
<evidence type="ECO:0000256" key="7">
    <source>
        <dbReference type="SAM" id="Phobius"/>
    </source>
</evidence>
<dbReference type="PANTHER" id="PTHR23517:SF2">
    <property type="entry name" value="MULTIDRUG RESISTANCE PROTEIN MDTH"/>
    <property type="match status" value="1"/>
</dbReference>
<dbReference type="PROSITE" id="PS50850">
    <property type="entry name" value="MFS"/>
    <property type="match status" value="1"/>
</dbReference>
<feature type="transmembrane region" description="Helical" evidence="7">
    <location>
        <begin position="289"/>
        <end position="310"/>
    </location>
</feature>
<keyword evidence="10" id="KW-1185">Reference proteome</keyword>
<dbReference type="EMBL" id="CP021082">
    <property type="protein sequence ID" value="ASN82264.1"/>
    <property type="molecule type" value="Genomic_DNA"/>
</dbReference>
<keyword evidence="6 7" id="KW-0472">Membrane</keyword>
<dbReference type="AlphaFoldDB" id="A0A221T045"/>
<keyword evidence="4 7" id="KW-0812">Transmembrane</keyword>
<comment type="subcellular location">
    <subcellularLocation>
        <location evidence="1">Cell membrane</location>
        <topology evidence="1">Multi-pass membrane protein</topology>
    </subcellularLocation>
</comment>
<keyword evidence="3" id="KW-1003">Cell membrane</keyword>
<feature type="transmembrane region" description="Helical" evidence="7">
    <location>
        <begin position="378"/>
        <end position="396"/>
    </location>
</feature>
<feature type="transmembrane region" description="Helical" evidence="7">
    <location>
        <begin position="226"/>
        <end position="247"/>
    </location>
</feature>
<dbReference type="GO" id="GO:0022857">
    <property type="term" value="F:transmembrane transporter activity"/>
    <property type="evidence" value="ECO:0007669"/>
    <property type="project" value="InterPro"/>
</dbReference>
<feature type="transmembrane region" description="Helical" evidence="7">
    <location>
        <begin position="349"/>
        <end position="372"/>
    </location>
</feature>
<dbReference type="GO" id="GO:0005886">
    <property type="term" value="C:plasma membrane"/>
    <property type="evidence" value="ECO:0007669"/>
    <property type="project" value="UniProtKB-SubCell"/>
</dbReference>
<gene>
    <name evidence="9" type="ORF">DFI_13775</name>
</gene>
<protein>
    <submittedName>
        <fullName evidence="9">MFS transporter</fullName>
    </submittedName>
</protein>
<organism evidence="9 10">
    <name type="scientific">Deinococcus ficus</name>
    <dbReference type="NCBI Taxonomy" id="317577"/>
    <lineage>
        <taxon>Bacteria</taxon>
        <taxon>Thermotogati</taxon>
        <taxon>Deinococcota</taxon>
        <taxon>Deinococci</taxon>
        <taxon>Deinococcales</taxon>
        <taxon>Deinococcaceae</taxon>
        <taxon>Deinococcus</taxon>
    </lineage>
</organism>
<dbReference type="RefSeq" id="WP_022802424.1">
    <property type="nucleotide sequence ID" value="NZ_ATTJ01000002.1"/>
</dbReference>
<dbReference type="KEGG" id="dfc:DFI_13775"/>
<dbReference type="Proteomes" id="UP000259030">
    <property type="component" value="Plasmid pDFI1"/>
</dbReference>
<dbReference type="PANTHER" id="PTHR23517">
    <property type="entry name" value="RESISTANCE PROTEIN MDTM, PUTATIVE-RELATED-RELATED"/>
    <property type="match status" value="1"/>
</dbReference>
<feature type="transmembrane region" description="Helical" evidence="7">
    <location>
        <begin position="109"/>
        <end position="126"/>
    </location>
</feature>
<name>A0A221T045_9DEIO</name>
<feature type="transmembrane region" description="Helical" evidence="7">
    <location>
        <begin position="173"/>
        <end position="193"/>
    </location>
</feature>